<evidence type="ECO:0000256" key="6">
    <source>
        <dbReference type="ARBA" id="ARBA00023004"/>
    </source>
</evidence>
<keyword evidence="2" id="KW-0479">Metal-binding</keyword>
<organism evidence="9 10">
    <name type="scientific">Aquella oligotrophica</name>
    <dbReference type="NCBI Taxonomy" id="2067065"/>
    <lineage>
        <taxon>Bacteria</taxon>
        <taxon>Pseudomonadati</taxon>
        <taxon>Pseudomonadota</taxon>
        <taxon>Betaproteobacteria</taxon>
        <taxon>Neisseriales</taxon>
        <taxon>Neisseriaceae</taxon>
        <taxon>Aquella</taxon>
    </lineage>
</organism>
<gene>
    <name evidence="9" type="ORF">CUN60_12750</name>
</gene>
<keyword evidence="4 9" id="KW-0223">Dioxygenase</keyword>
<evidence type="ECO:0000259" key="8">
    <source>
        <dbReference type="PROSITE" id="PS51471"/>
    </source>
</evidence>
<dbReference type="GO" id="GO:0004656">
    <property type="term" value="F:procollagen-proline 4-dioxygenase activity"/>
    <property type="evidence" value="ECO:0007669"/>
    <property type="project" value="TreeGrafter"/>
</dbReference>
<evidence type="ECO:0000256" key="4">
    <source>
        <dbReference type="ARBA" id="ARBA00022964"/>
    </source>
</evidence>
<feature type="compositionally biased region" description="Basic and acidic residues" evidence="7">
    <location>
        <begin position="133"/>
        <end position="144"/>
    </location>
</feature>
<dbReference type="PANTHER" id="PTHR10869">
    <property type="entry name" value="PROLYL 4-HYDROXYLASE ALPHA SUBUNIT"/>
    <property type="match status" value="1"/>
</dbReference>
<dbReference type="GO" id="GO:0005506">
    <property type="term" value="F:iron ion binding"/>
    <property type="evidence" value="ECO:0007669"/>
    <property type="project" value="InterPro"/>
</dbReference>
<feature type="region of interest" description="Disordered" evidence="7">
    <location>
        <begin position="125"/>
        <end position="144"/>
    </location>
</feature>
<evidence type="ECO:0000313" key="10">
    <source>
        <dbReference type="Proteomes" id="UP000236655"/>
    </source>
</evidence>
<dbReference type="PROSITE" id="PS51471">
    <property type="entry name" value="FE2OG_OXY"/>
    <property type="match status" value="1"/>
</dbReference>
<evidence type="ECO:0000256" key="5">
    <source>
        <dbReference type="ARBA" id="ARBA00023002"/>
    </source>
</evidence>
<dbReference type="Pfam" id="PF13640">
    <property type="entry name" value="2OG-FeII_Oxy_3"/>
    <property type="match status" value="1"/>
</dbReference>
<keyword evidence="5" id="KW-0560">Oxidoreductase</keyword>
<name>A0A2I7N9I8_9NEIS</name>
<keyword evidence="6" id="KW-0408">Iron</keyword>
<evidence type="ECO:0000256" key="1">
    <source>
        <dbReference type="ARBA" id="ARBA00001961"/>
    </source>
</evidence>
<evidence type="ECO:0000256" key="2">
    <source>
        <dbReference type="ARBA" id="ARBA00022723"/>
    </source>
</evidence>
<accession>A0A2I7N9I8</accession>
<dbReference type="InterPro" id="IPR006620">
    <property type="entry name" value="Pro_4_hyd_alph"/>
</dbReference>
<dbReference type="InterPro" id="IPR005123">
    <property type="entry name" value="Oxoglu/Fe-dep_dioxygenase_dom"/>
</dbReference>
<keyword evidence="3" id="KW-0847">Vitamin C</keyword>
<feature type="domain" description="Fe2OG dioxygenase" evidence="8">
    <location>
        <begin position="179"/>
        <end position="288"/>
    </location>
</feature>
<proteinExistence type="predicted"/>
<dbReference type="KEGG" id="nba:CUN60_12750"/>
<evidence type="ECO:0000256" key="3">
    <source>
        <dbReference type="ARBA" id="ARBA00022896"/>
    </source>
</evidence>
<reference evidence="10" key="1">
    <citation type="submission" date="2017-11" db="EMBL/GenBank/DDBJ databases">
        <authorList>
            <person name="Chan K.G."/>
            <person name="Lee L.S."/>
        </authorList>
    </citation>
    <scope>NUCLEOTIDE SEQUENCE [LARGE SCALE GENOMIC DNA]</scope>
    <source>
        <strain evidence="10">DSM 100970</strain>
    </source>
</reference>
<dbReference type="Proteomes" id="UP000236655">
    <property type="component" value="Chromosome"/>
</dbReference>
<keyword evidence="10" id="KW-1185">Reference proteome</keyword>
<dbReference type="InterPro" id="IPR045054">
    <property type="entry name" value="P4HA-like"/>
</dbReference>
<dbReference type="EMBL" id="CP024847">
    <property type="protein sequence ID" value="AUR53117.1"/>
    <property type="molecule type" value="Genomic_DNA"/>
</dbReference>
<dbReference type="GO" id="GO:0031418">
    <property type="term" value="F:L-ascorbic acid binding"/>
    <property type="evidence" value="ECO:0007669"/>
    <property type="project" value="UniProtKB-KW"/>
</dbReference>
<evidence type="ECO:0000256" key="7">
    <source>
        <dbReference type="SAM" id="MobiDB-lite"/>
    </source>
</evidence>
<dbReference type="PANTHER" id="PTHR10869:SF246">
    <property type="entry name" value="TRANSMEMBRANE PROLYL 4-HYDROXYLASE"/>
    <property type="match status" value="1"/>
</dbReference>
<dbReference type="AlphaFoldDB" id="A0A2I7N9I8"/>
<dbReference type="OrthoDB" id="269774at2"/>
<comment type="cofactor">
    <cofactor evidence="1">
        <name>L-ascorbate</name>
        <dbReference type="ChEBI" id="CHEBI:38290"/>
    </cofactor>
</comment>
<sequence>MQQIALPQEWLNWIKENISRGCDINMLTNIMVGKGYAPSLAIQAITMIKEGKDVTSVSNNIAGAMMGGERVDYTYETPRVPLNTNYIDTSDKRVYIGMKMEKPTIMTFDNLMSPEECDELVKRSSGRMQQSRVVDDATGKESLHKDRTSEGTFFKFMEDDFIAMLDRRIAEVMHWPAENGEGIQILHYRPGGEYKAHFDYFPYDVAGSQRHLATGGQRVSTLVMYLNDVEQGGETTFPDIGVSVVPKKGSAVYFEYCNSKGQVDKLTLHAGNPVVKGEKWICTKWMRQNKYN</sequence>
<dbReference type="SMART" id="SM00702">
    <property type="entry name" value="P4Hc"/>
    <property type="match status" value="1"/>
</dbReference>
<dbReference type="InterPro" id="IPR044862">
    <property type="entry name" value="Pro_4_hyd_alph_FE2OG_OXY"/>
</dbReference>
<protein>
    <submittedName>
        <fullName evidence="9">2-oxoglutarate-dependent dioxygenase</fullName>
    </submittedName>
</protein>
<evidence type="ECO:0000313" key="9">
    <source>
        <dbReference type="EMBL" id="AUR53117.1"/>
    </source>
</evidence>
<dbReference type="RefSeq" id="WP_102952403.1">
    <property type="nucleotide sequence ID" value="NZ_CP024847.1"/>
</dbReference>
<dbReference type="Gene3D" id="2.60.120.620">
    <property type="entry name" value="q2cbj1_9rhob like domain"/>
    <property type="match status" value="1"/>
</dbReference>